<feature type="transmembrane region" description="Helical" evidence="3">
    <location>
        <begin position="16"/>
        <end position="36"/>
    </location>
</feature>
<dbReference type="SUPFAM" id="SSF56112">
    <property type="entry name" value="Protein kinase-like (PK-like)"/>
    <property type="match status" value="1"/>
</dbReference>
<dbReference type="AlphaFoldDB" id="A0AAV1B8W2"/>
<name>A0AAV1B8W2_VICFA</name>
<evidence type="ECO:0000259" key="4">
    <source>
        <dbReference type="Pfam" id="PF07714"/>
    </source>
</evidence>
<keyword evidence="6" id="KW-1185">Reference proteome</keyword>
<dbReference type="Pfam" id="PF07714">
    <property type="entry name" value="PK_Tyr_Ser-Thr"/>
    <property type="match status" value="1"/>
</dbReference>
<dbReference type="InterPro" id="IPR051824">
    <property type="entry name" value="LRR_Rcpt-Like_S/T_Kinase"/>
</dbReference>
<keyword evidence="3" id="KW-0812">Transmembrane</keyword>
<feature type="compositionally biased region" description="Basic residues" evidence="2">
    <location>
        <begin position="45"/>
        <end position="55"/>
    </location>
</feature>
<evidence type="ECO:0000313" key="5">
    <source>
        <dbReference type="EMBL" id="CAI8618033.1"/>
    </source>
</evidence>
<evidence type="ECO:0000313" key="6">
    <source>
        <dbReference type="Proteomes" id="UP001157006"/>
    </source>
</evidence>
<comment type="subcellular location">
    <subcellularLocation>
        <location evidence="1">Membrane</location>
        <topology evidence="1">Single-pass type I membrane protein</topology>
    </subcellularLocation>
</comment>
<evidence type="ECO:0000256" key="3">
    <source>
        <dbReference type="SAM" id="Phobius"/>
    </source>
</evidence>
<feature type="region of interest" description="Disordered" evidence="2">
    <location>
        <begin position="45"/>
        <end position="70"/>
    </location>
</feature>
<protein>
    <recommendedName>
        <fullName evidence="4">Serine-threonine/tyrosine-protein kinase catalytic domain-containing protein</fullName>
    </recommendedName>
</protein>
<dbReference type="Proteomes" id="UP001157006">
    <property type="component" value="Chromosome 6"/>
</dbReference>
<dbReference type="GO" id="GO:0004672">
    <property type="term" value="F:protein kinase activity"/>
    <property type="evidence" value="ECO:0007669"/>
    <property type="project" value="InterPro"/>
</dbReference>
<dbReference type="PANTHER" id="PTHR48006:SF88">
    <property type="entry name" value="LRR RECEPTOR-LIKE KINASE FAMILY PROTEIN"/>
    <property type="match status" value="1"/>
</dbReference>
<proteinExistence type="predicted"/>
<gene>
    <name evidence="5" type="ORF">VFH_VI104120</name>
</gene>
<keyword evidence="3" id="KW-1133">Transmembrane helix</keyword>
<dbReference type="EMBL" id="OX451741">
    <property type="protein sequence ID" value="CAI8618033.1"/>
    <property type="molecule type" value="Genomic_DNA"/>
</dbReference>
<keyword evidence="3" id="KW-0472">Membrane</keyword>
<dbReference type="GO" id="GO:0016020">
    <property type="term" value="C:membrane"/>
    <property type="evidence" value="ECO:0007669"/>
    <property type="project" value="UniProtKB-SubCell"/>
</dbReference>
<dbReference type="InterPro" id="IPR011009">
    <property type="entry name" value="Kinase-like_dom_sf"/>
</dbReference>
<evidence type="ECO:0000256" key="1">
    <source>
        <dbReference type="ARBA" id="ARBA00004479"/>
    </source>
</evidence>
<dbReference type="Gene3D" id="1.10.510.10">
    <property type="entry name" value="Transferase(Phosphotransferase) domain 1"/>
    <property type="match status" value="2"/>
</dbReference>
<dbReference type="PANTHER" id="PTHR48006">
    <property type="entry name" value="LEUCINE-RICH REPEAT-CONTAINING PROTEIN DDB_G0281931-RELATED"/>
    <property type="match status" value="1"/>
</dbReference>
<dbReference type="Gene3D" id="3.30.200.20">
    <property type="entry name" value="Phosphorylase Kinase, domain 1"/>
    <property type="match status" value="1"/>
</dbReference>
<accession>A0AAV1B8W2</accession>
<reference evidence="5 6" key="1">
    <citation type="submission" date="2023-01" db="EMBL/GenBank/DDBJ databases">
        <authorList>
            <person name="Kreplak J."/>
        </authorList>
    </citation>
    <scope>NUCLEOTIDE SEQUENCE [LARGE SCALE GENOMIC DNA]</scope>
</reference>
<evidence type="ECO:0000256" key="2">
    <source>
        <dbReference type="SAM" id="MobiDB-lite"/>
    </source>
</evidence>
<dbReference type="InterPro" id="IPR001245">
    <property type="entry name" value="Ser-Thr/Tyr_kinase_cat_dom"/>
</dbReference>
<organism evidence="5 6">
    <name type="scientific">Vicia faba</name>
    <name type="common">Broad bean</name>
    <name type="synonym">Faba vulgaris</name>
    <dbReference type="NCBI Taxonomy" id="3906"/>
    <lineage>
        <taxon>Eukaryota</taxon>
        <taxon>Viridiplantae</taxon>
        <taxon>Streptophyta</taxon>
        <taxon>Embryophyta</taxon>
        <taxon>Tracheophyta</taxon>
        <taxon>Spermatophyta</taxon>
        <taxon>Magnoliopsida</taxon>
        <taxon>eudicotyledons</taxon>
        <taxon>Gunneridae</taxon>
        <taxon>Pentapetalae</taxon>
        <taxon>rosids</taxon>
        <taxon>fabids</taxon>
        <taxon>Fabales</taxon>
        <taxon>Fabaceae</taxon>
        <taxon>Papilionoideae</taxon>
        <taxon>50 kb inversion clade</taxon>
        <taxon>NPAAA clade</taxon>
        <taxon>Hologalegina</taxon>
        <taxon>IRL clade</taxon>
        <taxon>Fabeae</taxon>
        <taxon>Vicia</taxon>
    </lineage>
</organism>
<sequence>MEFSNQFKDSFHQGLIAGYFFTLTFSIVFYMSYCLPKQLMKKTKSKNLQHKKTREMRKLPHQNSKQKLKKVGQRNKMFPLGLLEKRIQINKVGRLSYRINFTKLSHATKHFSKDNVIGVGVIGIMYKATFSNGSFLAVKRLHDSHMHIKRFELEIMLLGQYSHRNLVPLIGFCIEEEQNERILVYPYMPNGKLSDWLNDDTTKLGWSRVIKIALGVARGLCCFHHSLHMVHLRISSECILLGNNFEPKISNVGEAIMNNDVNKNIGFEKKDVYDFGCLLFELLKGKKFGQISDYLSNTSVPFPTYTYPNPMNLLEDHSGFYDVMDESLNMIEFEDEVSALLRIACDCVHPLLEQRPTMLEVYGKMGNIWERDEICEDLDIVTSTTSRDTNSFGSE</sequence>
<feature type="domain" description="Serine-threonine/tyrosine-protein kinase catalytic" evidence="4">
    <location>
        <begin position="114"/>
        <end position="362"/>
    </location>
</feature>